<dbReference type="STRING" id="36050.A0A1B8A602"/>
<evidence type="ECO:0000313" key="2">
    <source>
        <dbReference type="EMBL" id="OBS15897.1"/>
    </source>
</evidence>
<proteinExistence type="predicted"/>
<name>A0A1B8A602_FUSPO</name>
<accession>A0A1B8A602</accession>
<comment type="caution">
    <text evidence="2">The sequence shown here is derived from an EMBL/GenBank/DDBJ whole genome shotgun (WGS) entry which is preliminary data.</text>
</comment>
<evidence type="ECO:0000313" key="3">
    <source>
        <dbReference type="Proteomes" id="UP000091967"/>
    </source>
</evidence>
<reference evidence="2 3" key="1">
    <citation type="submission" date="2016-06" db="EMBL/GenBank/DDBJ databases">
        <title>Living apart together: crosstalk between the core and supernumerary genomes in a fungal plant pathogen.</title>
        <authorList>
            <person name="Vanheule A."/>
            <person name="Audenaert K."/>
            <person name="Warris S."/>
            <person name="Van De Geest H."/>
            <person name="Schijlen E."/>
            <person name="Hofte M."/>
            <person name="De Saeger S."/>
            <person name="Haesaert G."/>
            <person name="Waalwijk C."/>
            <person name="Van Der Lee T."/>
        </authorList>
    </citation>
    <scope>NUCLEOTIDE SEQUENCE [LARGE SCALE GENOMIC DNA]</scope>
    <source>
        <strain evidence="2 3">2516</strain>
    </source>
</reference>
<dbReference type="Proteomes" id="UP000091967">
    <property type="component" value="Unassembled WGS sequence"/>
</dbReference>
<gene>
    <name evidence="2" type="ORF">FPOA_13312</name>
</gene>
<feature type="compositionally biased region" description="Polar residues" evidence="1">
    <location>
        <begin position="149"/>
        <end position="160"/>
    </location>
</feature>
<evidence type="ECO:0000256" key="1">
    <source>
        <dbReference type="SAM" id="MobiDB-lite"/>
    </source>
</evidence>
<protein>
    <submittedName>
        <fullName evidence="2">Uncharacterized protein</fullName>
    </submittedName>
</protein>
<organism evidence="2 3">
    <name type="scientific">Fusarium poae</name>
    <dbReference type="NCBI Taxonomy" id="36050"/>
    <lineage>
        <taxon>Eukaryota</taxon>
        <taxon>Fungi</taxon>
        <taxon>Dikarya</taxon>
        <taxon>Ascomycota</taxon>
        <taxon>Pezizomycotina</taxon>
        <taxon>Sordariomycetes</taxon>
        <taxon>Hypocreomycetidae</taxon>
        <taxon>Hypocreales</taxon>
        <taxon>Nectriaceae</taxon>
        <taxon>Fusarium</taxon>
    </lineage>
</organism>
<sequence>MGASEQLESYCECPSNDILTDLTPCTPAICASCSKNKRPVDPHDGLIIGSIVPDDATIYWAFRNVRPFKTIMEGERMTNGGIEVIITKREKKEGIKQVVDQIDRQILVKAIKRLLKEGVFQDLQKAKLKFPHLFPGTADPEEEIRDPCSQGNVGNGTPSEQAPGRTKINWDEWFSVVGYPREENEGEANEQDGASVVGMTKIHTAEDELPHAGPKDKETVPSMELARIEEKVDSLGLDGLGNLRSDQGTLGGQEELYLPFKSQHKLMGYLQQYLEGVCYEFGKQTMPEVLEKHGWDCAEAAQLESWMDEFTRRAILFKDIIDEKTAVDLFRSVADIQHVAICRVRTESAGIEKFLLGAVKLTQVLGIGDCHTAMDRFSTDIERMLNNLREDEGLVRSRLRVRLLQFQRQREAIDTQEKLALSEMEKDLGECQAIAGFGVLKRLKEC</sequence>
<dbReference type="AlphaFoldDB" id="A0A1B8A602"/>
<feature type="region of interest" description="Disordered" evidence="1">
    <location>
        <begin position="137"/>
        <end position="165"/>
    </location>
</feature>
<dbReference type="EMBL" id="LYXU01000120">
    <property type="protein sequence ID" value="OBS15897.1"/>
    <property type="molecule type" value="Genomic_DNA"/>
</dbReference>
<keyword evidence="3" id="KW-1185">Reference proteome</keyword>